<protein>
    <submittedName>
        <fullName evidence="2">Uncharacterized protein</fullName>
    </submittedName>
</protein>
<proteinExistence type="predicted"/>
<evidence type="ECO:0000313" key="1">
    <source>
        <dbReference type="Proteomes" id="UP000887580"/>
    </source>
</evidence>
<reference evidence="2" key="1">
    <citation type="submission" date="2022-11" db="UniProtKB">
        <authorList>
            <consortium name="WormBaseParasite"/>
        </authorList>
    </citation>
    <scope>IDENTIFICATION</scope>
</reference>
<sequence>MLEEILFELFKKYEYNNETVSKFISSNNETLDAYFNVMKKAVSLEVDFLDDDIIIRFANKQALRINPTKTLLPSKTFDIVGRNVKSFNLNYRDSVPEILLKALSENDNLESVTLAADCYWQTFSRITPLSIDTCNLQAKDYVEIADCNPSDVESFLILASFNTPCLKISFEKGLWSYKELKDIRFMPNPKLNTIRKLVLRIYSAPMSYDYFYSFFKNFPNLQEIQIKYICTLSHNAVVDRWILKDADDECENYPTTKEFHHHNSNSESLQNNNNNSNNNNNNIIKFQKVLEYDCRIEGADLY</sequence>
<name>A0AC35FJ48_9BILA</name>
<accession>A0AC35FJ48</accession>
<organism evidence="1 2">
    <name type="scientific">Panagrolaimus sp. PS1159</name>
    <dbReference type="NCBI Taxonomy" id="55785"/>
    <lineage>
        <taxon>Eukaryota</taxon>
        <taxon>Metazoa</taxon>
        <taxon>Ecdysozoa</taxon>
        <taxon>Nematoda</taxon>
        <taxon>Chromadorea</taxon>
        <taxon>Rhabditida</taxon>
        <taxon>Tylenchina</taxon>
        <taxon>Panagrolaimomorpha</taxon>
        <taxon>Panagrolaimoidea</taxon>
        <taxon>Panagrolaimidae</taxon>
        <taxon>Panagrolaimus</taxon>
    </lineage>
</organism>
<dbReference type="WBParaSite" id="PS1159_v2.g17435.t1">
    <property type="protein sequence ID" value="PS1159_v2.g17435.t1"/>
    <property type="gene ID" value="PS1159_v2.g17435"/>
</dbReference>
<dbReference type="Proteomes" id="UP000887580">
    <property type="component" value="Unplaced"/>
</dbReference>
<evidence type="ECO:0000313" key="2">
    <source>
        <dbReference type="WBParaSite" id="PS1159_v2.g17435.t1"/>
    </source>
</evidence>